<dbReference type="AlphaFoldDB" id="A0A1L8RJA7"/>
<dbReference type="InterPro" id="IPR001802">
    <property type="entry name" value="MerP/CopZ"/>
</dbReference>
<keyword evidence="3" id="KW-0186">Copper</keyword>
<evidence type="ECO:0000256" key="1">
    <source>
        <dbReference type="ARBA" id="ARBA00015313"/>
    </source>
</evidence>
<keyword evidence="2" id="KW-0479">Metal-binding</keyword>
<sequence>MKKEFAINGMSCKHCVARVEETVNGLAGVDKIKVNLKKAAGTVKFDETQIDPQAIAAAITEAGYPAEVK</sequence>
<dbReference type="Proteomes" id="UP000181884">
    <property type="component" value="Unassembled WGS sequence"/>
</dbReference>
<reference evidence="5 6" key="1">
    <citation type="submission" date="2014-12" db="EMBL/GenBank/DDBJ databases">
        <title>Draft genome sequences of 29 type strains of Enterococci.</title>
        <authorList>
            <person name="Zhong Z."/>
            <person name="Sun Z."/>
            <person name="Liu W."/>
            <person name="Zhang W."/>
            <person name="Zhang H."/>
        </authorList>
    </citation>
    <scope>NUCLEOTIDE SEQUENCE [LARGE SCALE GENOMIC DNA]</scope>
    <source>
        <strain evidence="5 6">DSM 17029</strain>
    </source>
</reference>
<dbReference type="InterPro" id="IPR017969">
    <property type="entry name" value="Heavy-metal-associated_CS"/>
</dbReference>
<feature type="domain" description="HMA" evidence="4">
    <location>
        <begin position="1"/>
        <end position="67"/>
    </location>
</feature>
<dbReference type="FunFam" id="3.30.70.100:FF:000001">
    <property type="entry name" value="ATPase copper transporting beta"/>
    <property type="match status" value="1"/>
</dbReference>
<dbReference type="SUPFAM" id="SSF55008">
    <property type="entry name" value="HMA, heavy metal-associated domain"/>
    <property type="match status" value="1"/>
</dbReference>
<protein>
    <recommendedName>
        <fullName evidence="1">Copper chaperone CopZ</fullName>
    </recommendedName>
</protein>
<dbReference type="PRINTS" id="PR00946">
    <property type="entry name" value="HGSCAVENGER"/>
</dbReference>
<dbReference type="PANTHER" id="PTHR46594:SF4">
    <property type="entry name" value="P-TYPE CATION-TRANSPORTING ATPASE"/>
    <property type="match status" value="1"/>
</dbReference>
<evidence type="ECO:0000313" key="6">
    <source>
        <dbReference type="Proteomes" id="UP000181884"/>
    </source>
</evidence>
<dbReference type="InterPro" id="IPR036163">
    <property type="entry name" value="HMA_dom_sf"/>
</dbReference>
<dbReference type="EMBL" id="JXKH01000001">
    <property type="protein sequence ID" value="OJG19847.1"/>
    <property type="molecule type" value="Genomic_DNA"/>
</dbReference>
<dbReference type="PROSITE" id="PS01047">
    <property type="entry name" value="HMA_1"/>
    <property type="match status" value="1"/>
</dbReference>
<dbReference type="InterPro" id="IPR006121">
    <property type="entry name" value="HMA_dom"/>
</dbReference>
<keyword evidence="6" id="KW-1185">Reference proteome</keyword>
<dbReference type="Pfam" id="PF00403">
    <property type="entry name" value="HMA"/>
    <property type="match status" value="1"/>
</dbReference>
<dbReference type="InterPro" id="IPR006122">
    <property type="entry name" value="HMA_Cu_ion-bd"/>
</dbReference>
<accession>A0A1L8RJA7</accession>
<dbReference type="RefSeq" id="WP_067391352.1">
    <property type="nucleotide sequence ID" value="NZ_JXKH01000001.1"/>
</dbReference>
<organism evidence="5 6">
    <name type="scientific">Enterococcus canis</name>
    <dbReference type="NCBI Taxonomy" id="214095"/>
    <lineage>
        <taxon>Bacteria</taxon>
        <taxon>Bacillati</taxon>
        <taxon>Bacillota</taxon>
        <taxon>Bacilli</taxon>
        <taxon>Lactobacillales</taxon>
        <taxon>Enterococcaceae</taxon>
        <taxon>Enterococcus</taxon>
    </lineage>
</organism>
<dbReference type="CDD" id="cd00371">
    <property type="entry name" value="HMA"/>
    <property type="match status" value="1"/>
</dbReference>
<dbReference type="NCBIfam" id="NF033794">
    <property type="entry name" value="chaper_CopZ_Eh"/>
    <property type="match status" value="1"/>
</dbReference>
<dbReference type="Gene3D" id="3.30.70.100">
    <property type="match status" value="1"/>
</dbReference>
<dbReference type="GO" id="GO:0005507">
    <property type="term" value="F:copper ion binding"/>
    <property type="evidence" value="ECO:0007669"/>
    <property type="project" value="InterPro"/>
</dbReference>
<dbReference type="PROSITE" id="PS50846">
    <property type="entry name" value="HMA_2"/>
    <property type="match status" value="1"/>
</dbReference>
<name>A0A1L8RJA7_9ENTE</name>
<gene>
    <name evidence="5" type="ORF">RU97_GL000080</name>
</gene>
<evidence type="ECO:0000313" key="5">
    <source>
        <dbReference type="EMBL" id="OJG19847.1"/>
    </source>
</evidence>
<dbReference type="STRING" id="214095.RU97_GL000080"/>
<evidence type="ECO:0000256" key="3">
    <source>
        <dbReference type="ARBA" id="ARBA00023008"/>
    </source>
</evidence>
<evidence type="ECO:0000256" key="2">
    <source>
        <dbReference type="ARBA" id="ARBA00022723"/>
    </source>
</evidence>
<evidence type="ECO:0000259" key="4">
    <source>
        <dbReference type="PROSITE" id="PS50846"/>
    </source>
</evidence>
<dbReference type="PANTHER" id="PTHR46594">
    <property type="entry name" value="P-TYPE CATION-TRANSPORTING ATPASE"/>
    <property type="match status" value="1"/>
</dbReference>
<comment type="caution">
    <text evidence="5">The sequence shown here is derived from an EMBL/GenBank/DDBJ whole genome shotgun (WGS) entry which is preliminary data.</text>
</comment>
<proteinExistence type="predicted"/>
<dbReference type="NCBIfam" id="TIGR00003">
    <property type="entry name" value="copper ion binding protein"/>
    <property type="match status" value="1"/>
</dbReference>